<feature type="binding site" evidence="11">
    <location>
        <begin position="170"/>
        <end position="172"/>
    </location>
    <ligand>
        <name>beta-D-galactose</name>
        <dbReference type="ChEBI" id="CHEBI:27667"/>
    </ligand>
</feature>
<dbReference type="GO" id="GO:0005737">
    <property type="term" value="C:cytoplasm"/>
    <property type="evidence" value="ECO:0007669"/>
    <property type="project" value="TreeGrafter"/>
</dbReference>
<dbReference type="NCBIfam" id="NF008277">
    <property type="entry name" value="PRK11055.1"/>
    <property type="match status" value="1"/>
</dbReference>
<keyword evidence="6 8" id="KW-0413">Isomerase</keyword>
<dbReference type="CDD" id="cd09019">
    <property type="entry name" value="galactose_mutarotase_like"/>
    <property type="match status" value="1"/>
</dbReference>
<dbReference type="Pfam" id="PF01263">
    <property type="entry name" value="Aldose_epim"/>
    <property type="match status" value="1"/>
</dbReference>
<dbReference type="PANTHER" id="PTHR10091">
    <property type="entry name" value="ALDOSE-1-EPIMERASE"/>
    <property type="match status" value="1"/>
</dbReference>
<dbReference type="InterPro" id="IPR011013">
    <property type="entry name" value="Gal_mutarotase_sf_dom"/>
</dbReference>
<dbReference type="PANTHER" id="PTHR10091:SF0">
    <property type="entry name" value="GALACTOSE MUTAROTASE"/>
    <property type="match status" value="1"/>
</dbReference>
<keyword evidence="7 8" id="KW-0119">Carbohydrate metabolism</keyword>
<evidence type="ECO:0000256" key="10">
    <source>
        <dbReference type="PIRSR" id="PIRSR005096-2"/>
    </source>
</evidence>
<evidence type="ECO:0000256" key="6">
    <source>
        <dbReference type="ARBA" id="ARBA00023235"/>
    </source>
</evidence>
<dbReference type="InterPro" id="IPR014718">
    <property type="entry name" value="GH-type_carb-bd"/>
</dbReference>
<feature type="binding site" evidence="10">
    <location>
        <position position="240"/>
    </location>
    <ligand>
        <name>beta-D-galactose</name>
        <dbReference type="ChEBI" id="CHEBI:27667"/>
    </ligand>
</feature>
<dbReference type="GO" id="GO:0030246">
    <property type="term" value="F:carbohydrate binding"/>
    <property type="evidence" value="ECO:0007669"/>
    <property type="project" value="InterPro"/>
</dbReference>
<comment type="caution">
    <text evidence="12">The sequence shown here is derived from an EMBL/GenBank/DDBJ whole genome shotgun (WGS) entry which is preliminary data.</text>
</comment>
<evidence type="ECO:0000256" key="2">
    <source>
        <dbReference type="ARBA" id="ARBA00005028"/>
    </source>
</evidence>
<dbReference type="GO" id="GO:0006006">
    <property type="term" value="P:glucose metabolic process"/>
    <property type="evidence" value="ECO:0007669"/>
    <property type="project" value="TreeGrafter"/>
</dbReference>
<dbReference type="GO" id="GO:0004034">
    <property type="term" value="F:aldose 1-epimerase activity"/>
    <property type="evidence" value="ECO:0007669"/>
    <property type="project" value="UniProtKB-EC"/>
</dbReference>
<dbReference type="Proteomes" id="UP000243650">
    <property type="component" value="Unassembled WGS sequence"/>
</dbReference>
<evidence type="ECO:0000256" key="5">
    <source>
        <dbReference type="ARBA" id="ARBA00014165"/>
    </source>
</evidence>
<dbReference type="InterPro" id="IPR047215">
    <property type="entry name" value="Galactose_mutarotase-like"/>
</dbReference>
<feature type="active site" description="Proton acceptor" evidence="9">
    <location>
        <position position="300"/>
    </location>
</feature>
<gene>
    <name evidence="12" type="ORF">C6I21_13450</name>
</gene>
<dbReference type="PROSITE" id="PS00545">
    <property type="entry name" value="ALDOSE_1_EPIMERASE"/>
    <property type="match status" value="1"/>
</dbReference>
<protein>
    <recommendedName>
        <fullName evidence="5 8">Aldose 1-epimerase</fullName>
        <ecNumber evidence="4 8">5.1.3.3</ecNumber>
    </recommendedName>
</protein>
<dbReference type="SUPFAM" id="SSF74650">
    <property type="entry name" value="Galactose mutarotase-like"/>
    <property type="match status" value="1"/>
</dbReference>
<dbReference type="AlphaFoldDB" id="A0A2P6MEJ9"/>
<accession>A0A2P6MEJ9</accession>
<comment type="pathway">
    <text evidence="2 8">Carbohydrate metabolism; hexose metabolism.</text>
</comment>
<dbReference type="EMBL" id="PVNS01000013">
    <property type="protein sequence ID" value="PRO64706.1"/>
    <property type="molecule type" value="Genomic_DNA"/>
</dbReference>
<dbReference type="EC" id="5.1.3.3" evidence="4 8"/>
<dbReference type="RefSeq" id="WP_105960006.1">
    <property type="nucleotide sequence ID" value="NZ_PVNS01000013.1"/>
</dbReference>
<evidence type="ECO:0000256" key="8">
    <source>
        <dbReference type="PIRNR" id="PIRNR005096"/>
    </source>
</evidence>
<comment type="similarity">
    <text evidence="3 8">Belongs to the aldose epimerase family.</text>
</comment>
<evidence type="ECO:0000256" key="11">
    <source>
        <dbReference type="PIRSR" id="PIRSR005096-3"/>
    </source>
</evidence>
<evidence type="ECO:0000256" key="7">
    <source>
        <dbReference type="ARBA" id="ARBA00023277"/>
    </source>
</evidence>
<name>A0A2P6MEJ9_ALKUR</name>
<proteinExistence type="inferred from homology"/>
<dbReference type="UniPathway" id="UPA00242"/>
<dbReference type="OrthoDB" id="9779408at2"/>
<evidence type="ECO:0000256" key="9">
    <source>
        <dbReference type="PIRSR" id="PIRSR005096-1"/>
    </source>
</evidence>
<keyword evidence="13" id="KW-1185">Reference proteome</keyword>
<dbReference type="GO" id="GO:0033499">
    <property type="term" value="P:galactose catabolic process via UDP-galactose, Leloir pathway"/>
    <property type="evidence" value="ECO:0007669"/>
    <property type="project" value="TreeGrafter"/>
</dbReference>
<evidence type="ECO:0000256" key="1">
    <source>
        <dbReference type="ARBA" id="ARBA00001614"/>
    </source>
</evidence>
<dbReference type="PIRSF" id="PIRSF005096">
    <property type="entry name" value="GALM"/>
    <property type="match status" value="1"/>
</dbReference>
<evidence type="ECO:0000256" key="3">
    <source>
        <dbReference type="ARBA" id="ARBA00006206"/>
    </source>
</evidence>
<dbReference type="InterPro" id="IPR008183">
    <property type="entry name" value="Aldose_1/G6P_1-epimerase"/>
</dbReference>
<feature type="active site" description="Proton donor" evidence="9">
    <location>
        <position position="170"/>
    </location>
</feature>
<evidence type="ECO:0000313" key="13">
    <source>
        <dbReference type="Proteomes" id="UP000243650"/>
    </source>
</evidence>
<dbReference type="InterPro" id="IPR018052">
    <property type="entry name" value="Ald1_epimerase_CS"/>
</dbReference>
<evidence type="ECO:0000313" key="12">
    <source>
        <dbReference type="EMBL" id="PRO64706.1"/>
    </source>
</evidence>
<comment type="catalytic activity">
    <reaction evidence="1 8">
        <text>alpha-D-glucose = beta-D-glucose</text>
        <dbReference type="Rhea" id="RHEA:10264"/>
        <dbReference type="ChEBI" id="CHEBI:15903"/>
        <dbReference type="ChEBI" id="CHEBI:17925"/>
        <dbReference type="EC" id="5.1.3.3"/>
    </reaction>
</comment>
<dbReference type="InterPro" id="IPR015443">
    <property type="entry name" value="Aldose_1-epimerase"/>
</dbReference>
<evidence type="ECO:0000256" key="4">
    <source>
        <dbReference type="ARBA" id="ARBA00013185"/>
    </source>
</evidence>
<sequence>MKQEAVFQGKPVYRYTLQNSNGMELEALNYGAVITAVRFPEEEGKRNLVLAYDDLAEYEQNPYYFGAVIGRTSGRTKGAVIDVDSTRYELEANDGENHLHGGSRGLAHRFFQVEQLSGALVFICTIPDKEDGYPGTLDVKVTYTLTDENELHIDYEARADRTTPVNLTNHSYFNLGGKTVLDHTLQLDAGRVFLLEEGSLPKEEASVDGHPVFDFQSPRRLGEGILQDHEQTTLVQGGIDHPFLLNGNSPAAVLSSPETGRTMTVTTDQPAVVMYTGNQMNGTRSINGSRETRHGAVCLETQHPPDQTEAILLPADKTYRSRTTYSFA</sequence>
<organism evidence="12 13">
    <name type="scientific">Alkalicoccus urumqiensis</name>
    <name type="common">Bacillus urumqiensis</name>
    <dbReference type="NCBI Taxonomy" id="1548213"/>
    <lineage>
        <taxon>Bacteria</taxon>
        <taxon>Bacillati</taxon>
        <taxon>Bacillota</taxon>
        <taxon>Bacilli</taxon>
        <taxon>Bacillales</taxon>
        <taxon>Bacillaceae</taxon>
        <taxon>Alkalicoccus</taxon>
    </lineage>
</organism>
<dbReference type="Gene3D" id="2.70.98.10">
    <property type="match status" value="1"/>
</dbReference>
<reference evidence="12 13" key="1">
    <citation type="submission" date="2018-03" db="EMBL/GenBank/DDBJ databases">
        <title>Bacillus urumqiensis sp. nov., a moderately haloalkaliphilic bacterium isolated from a salt lake.</title>
        <authorList>
            <person name="Zhao B."/>
            <person name="Liao Z."/>
        </authorList>
    </citation>
    <scope>NUCLEOTIDE SEQUENCE [LARGE SCALE GENOMIC DNA]</scope>
    <source>
        <strain evidence="12 13">BZ-SZ-XJ18</strain>
    </source>
</reference>